<sequence length="338" mass="38025">MSYPVLVNERRGDIIENIHEGIICGVTDMKDLAFKIGDENTYVYYRSASKPLQAIPIFKENIDKKYHLTDQEAALFTASQRGEDYHLQALESILEKIGLNENDLYCPPSYPLNDRPKERYLNNNLPKRKLLHNCAGKHLGFLSWCKEKGITNDKYWDIDHPLQQEILQTLSELSECPKKEIKIAVDGCGVPVFALPLKNMAISYLKLACPDLINDEKTRAAVQRMTAIMNKAPEIVASHQFICTELLKDGNIIAKGGAQGVYCLGLKKERMSVALKVYSGSEDVWPNIIAQILEQLGYKNSETINRLKQLKPNMIKNDSGSVVGQLELPFQLTGTNIG</sequence>
<dbReference type="EMBL" id="JBHTCO010000005">
    <property type="protein sequence ID" value="MFC7392745.1"/>
    <property type="molecule type" value="Genomic_DNA"/>
</dbReference>
<name>A0ABW2PYE1_9BACL</name>
<dbReference type="PANTHER" id="PTHR42110">
    <property type="entry name" value="L-ASPARAGINASE, PUTATIVE (AFU_ORTHOLOGUE AFUA_3G11890)-RELATED"/>
    <property type="match status" value="1"/>
</dbReference>
<dbReference type="Pfam" id="PF06089">
    <property type="entry name" value="Asparaginase_II"/>
    <property type="match status" value="1"/>
</dbReference>
<accession>A0ABW2PYE1</accession>
<dbReference type="PANTHER" id="PTHR42110:SF1">
    <property type="entry name" value="L-ASPARAGINASE, PUTATIVE (AFU_ORTHOLOGUE AFUA_3G11890)-RELATED"/>
    <property type="match status" value="1"/>
</dbReference>
<evidence type="ECO:0000313" key="2">
    <source>
        <dbReference type="Proteomes" id="UP001596505"/>
    </source>
</evidence>
<dbReference type="InterPro" id="IPR010349">
    <property type="entry name" value="Asparaginase_II"/>
</dbReference>
<organism evidence="1 2">
    <name type="scientific">Scopulibacillus cellulosilyticus</name>
    <dbReference type="NCBI Taxonomy" id="2665665"/>
    <lineage>
        <taxon>Bacteria</taxon>
        <taxon>Bacillati</taxon>
        <taxon>Bacillota</taxon>
        <taxon>Bacilli</taxon>
        <taxon>Bacillales</taxon>
        <taxon>Sporolactobacillaceae</taxon>
        <taxon>Scopulibacillus</taxon>
    </lineage>
</organism>
<dbReference type="Proteomes" id="UP001596505">
    <property type="component" value="Unassembled WGS sequence"/>
</dbReference>
<evidence type="ECO:0000313" key="1">
    <source>
        <dbReference type="EMBL" id="MFC7392745.1"/>
    </source>
</evidence>
<proteinExistence type="predicted"/>
<keyword evidence="2" id="KW-1185">Reference proteome</keyword>
<protein>
    <submittedName>
        <fullName evidence="1">Asparaginase</fullName>
    </submittedName>
</protein>
<reference evidence="2" key="1">
    <citation type="journal article" date="2019" name="Int. J. Syst. Evol. Microbiol.">
        <title>The Global Catalogue of Microorganisms (GCM) 10K type strain sequencing project: providing services to taxonomists for standard genome sequencing and annotation.</title>
        <authorList>
            <consortium name="The Broad Institute Genomics Platform"/>
            <consortium name="The Broad Institute Genome Sequencing Center for Infectious Disease"/>
            <person name="Wu L."/>
            <person name="Ma J."/>
        </authorList>
    </citation>
    <scope>NUCLEOTIDE SEQUENCE [LARGE SCALE GENOMIC DNA]</scope>
    <source>
        <strain evidence="2">CGMCC 1.16305</strain>
    </source>
</reference>
<dbReference type="RefSeq" id="WP_380965157.1">
    <property type="nucleotide sequence ID" value="NZ_JBHTCO010000005.1"/>
</dbReference>
<comment type="caution">
    <text evidence="1">The sequence shown here is derived from an EMBL/GenBank/DDBJ whole genome shotgun (WGS) entry which is preliminary data.</text>
</comment>
<gene>
    <name evidence="1" type="ORF">ACFQRG_07070</name>
</gene>